<evidence type="ECO:0000256" key="1">
    <source>
        <dbReference type="ARBA" id="ARBA00023004"/>
    </source>
</evidence>
<protein>
    <submittedName>
        <fullName evidence="5">Uncharacterized protein</fullName>
    </submittedName>
</protein>
<dbReference type="PANTHER" id="PTHR36577:SF3">
    <property type="entry name" value="DUF521 DOMAIN PROTEIN (AFU_ORTHOLOGUE AFUA_6G00490)"/>
    <property type="match status" value="1"/>
</dbReference>
<accession>A0ABR4IKP4</accession>
<evidence type="ECO:0000313" key="5">
    <source>
        <dbReference type="EMBL" id="KAL2828346.1"/>
    </source>
</evidence>
<dbReference type="InterPro" id="IPR002840">
    <property type="entry name" value="PMDh-S-like_dom"/>
</dbReference>
<keyword evidence="6" id="KW-1185">Reference proteome</keyword>
<organism evidence="5 6">
    <name type="scientific">Aspergillus pseudoustus</name>
    <dbReference type="NCBI Taxonomy" id="1810923"/>
    <lineage>
        <taxon>Eukaryota</taxon>
        <taxon>Fungi</taxon>
        <taxon>Dikarya</taxon>
        <taxon>Ascomycota</taxon>
        <taxon>Pezizomycotina</taxon>
        <taxon>Eurotiomycetes</taxon>
        <taxon>Eurotiomycetidae</taxon>
        <taxon>Eurotiales</taxon>
        <taxon>Aspergillaceae</taxon>
        <taxon>Aspergillus</taxon>
        <taxon>Aspergillus subgen. Nidulantes</taxon>
    </lineage>
</organism>
<keyword evidence="2" id="KW-0456">Lyase</keyword>
<comment type="caution">
    <text evidence="5">The sequence shown here is derived from an EMBL/GenBank/DDBJ whole genome shotgun (WGS) entry which is preliminary data.</text>
</comment>
<feature type="domain" description="Phosphomevalonate dehydratase large subunit-like" evidence="4">
    <location>
        <begin position="170"/>
        <end position="549"/>
    </location>
</feature>
<dbReference type="InterPro" id="IPR007506">
    <property type="entry name" value="PMDh-L-like_dom"/>
</dbReference>
<dbReference type="Pfam" id="PF04412">
    <property type="entry name" value="AcnX"/>
    <property type="match status" value="1"/>
</dbReference>
<dbReference type="Gene3D" id="3.50.30.10">
    <property type="entry name" value="Phosphohistidine domain"/>
    <property type="match status" value="1"/>
</dbReference>
<evidence type="ECO:0000259" key="4">
    <source>
        <dbReference type="Pfam" id="PF04412"/>
    </source>
</evidence>
<dbReference type="EMBL" id="JBFXLU010000367">
    <property type="protein sequence ID" value="KAL2828346.1"/>
    <property type="molecule type" value="Genomic_DNA"/>
</dbReference>
<dbReference type="PIRSF" id="PIRSF036630">
    <property type="entry name" value="UCP036630"/>
    <property type="match status" value="1"/>
</dbReference>
<keyword evidence="1" id="KW-0408">Iron</keyword>
<dbReference type="InterPro" id="IPR012047">
    <property type="entry name" value="AcnX"/>
</dbReference>
<dbReference type="Pfam" id="PF01989">
    <property type="entry name" value="AcnX_swivel_put"/>
    <property type="match status" value="1"/>
</dbReference>
<dbReference type="SUPFAM" id="SSF52016">
    <property type="entry name" value="LeuD/IlvD-like"/>
    <property type="match status" value="1"/>
</dbReference>
<feature type="domain" description="Phosphomevalonate dehydratase small subunit-like" evidence="3">
    <location>
        <begin position="28"/>
        <end position="110"/>
    </location>
</feature>
<evidence type="ECO:0000256" key="2">
    <source>
        <dbReference type="ARBA" id="ARBA00023239"/>
    </source>
</evidence>
<reference evidence="5 6" key="1">
    <citation type="submission" date="2024-07" db="EMBL/GenBank/DDBJ databases">
        <title>Section-level genome sequencing and comparative genomics of Aspergillus sections Usti and Cavernicolus.</title>
        <authorList>
            <consortium name="Lawrence Berkeley National Laboratory"/>
            <person name="Nybo J.L."/>
            <person name="Vesth T.C."/>
            <person name="Theobald S."/>
            <person name="Frisvad J.C."/>
            <person name="Larsen T.O."/>
            <person name="Kjaerboelling I."/>
            <person name="Rothschild-Mancinelli K."/>
            <person name="Lyhne E.K."/>
            <person name="Kogle M.E."/>
            <person name="Barry K."/>
            <person name="Clum A."/>
            <person name="Na H."/>
            <person name="Ledsgaard L."/>
            <person name="Lin J."/>
            <person name="Lipzen A."/>
            <person name="Kuo A."/>
            <person name="Riley R."/>
            <person name="Mondo S."/>
            <person name="Labutti K."/>
            <person name="Haridas S."/>
            <person name="Pangalinan J."/>
            <person name="Salamov A.A."/>
            <person name="Simmons B.A."/>
            <person name="Magnuson J.K."/>
            <person name="Chen J."/>
            <person name="Drula E."/>
            <person name="Henrissat B."/>
            <person name="Wiebenga A."/>
            <person name="Lubbers R.J."/>
            <person name="Gomes A.C."/>
            <person name="Makela M.R."/>
            <person name="Stajich J."/>
            <person name="Grigoriev I.V."/>
            <person name="Mortensen U.H."/>
            <person name="De Vries R.P."/>
            <person name="Baker S.E."/>
            <person name="Andersen M.R."/>
        </authorList>
    </citation>
    <scope>NUCLEOTIDE SEQUENCE [LARGE SCALE GENOMIC DNA]</scope>
    <source>
        <strain evidence="5 6">CBS 123904</strain>
    </source>
</reference>
<evidence type="ECO:0000259" key="3">
    <source>
        <dbReference type="Pfam" id="PF01989"/>
    </source>
</evidence>
<evidence type="ECO:0000313" key="6">
    <source>
        <dbReference type="Proteomes" id="UP001610446"/>
    </source>
</evidence>
<gene>
    <name evidence="5" type="ORF">BJY01DRAFT_132104</name>
</gene>
<dbReference type="PANTHER" id="PTHR36577">
    <property type="entry name" value="DUF521 DOMAIN PROTEIN (AFU_ORTHOLOGUE AFUA_6G00490)"/>
    <property type="match status" value="1"/>
</dbReference>
<name>A0ABR4IKP4_9EURO</name>
<proteinExistence type="predicted"/>
<sequence length="562" mass="60910">MPPSVSKTGRALIHGEVSGKLLYTIYDLNFWTDVVHSSGQIVAPRHPLRGQYIKDCILAVPSSLGSYGVSLAVIELLVSGCAPCAIILCHGSEAIASGAIIADKGFAIPMPVLELRREDFDSLQQLKYARIVSDVVEAGVEPIPPSQGNRNPMPRDDRLPTSEDAVLVNNHVAWKAVEILSSFARAQGVPTLRPTRKVHLDGCISTNLAVATYIKGFTWRGGSFHATTTISKPSIYSQRWTELGADATSAEVPNASANVCTDLGATIIKPEEVEGELPGMGPLVSLGERHWRLFLNSMRRGEWPIYPDLIDFCVAAAGHEPSAAIRTPEGREPTMLVSVLAESAGFEDTFFLLVGRAVGRVTHGCIPLVEMMEKPYSESDVLSFATGFITHSSAPIFHIKGVTPEADGFSGTGLKQVQVDRDDLYTAKSGLTTATDNTVSFVLLGNPNLSLTEFDKLNALCAGHSKLDRVEVIITTESHVYDQASEKKYLGNLHAFGALVRVDDYFFDLLDPPDVNHLGNVITNSTRYAHYPAHKVRRGVHFGNLRGCIYAAIKGVIDPLEP</sequence>
<dbReference type="Proteomes" id="UP001610446">
    <property type="component" value="Unassembled WGS sequence"/>
</dbReference>